<evidence type="ECO:0000256" key="1">
    <source>
        <dbReference type="ARBA" id="ARBA00004123"/>
    </source>
</evidence>
<dbReference type="Pfam" id="PF01661">
    <property type="entry name" value="Macro"/>
    <property type="match status" value="2"/>
</dbReference>
<dbReference type="InterPro" id="IPR043472">
    <property type="entry name" value="Macro_dom-like"/>
</dbReference>
<keyword evidence="3 6" id="KW-0808">Transferase</keyword>
<evidence type="ECO:0000256" key="2">
    <source>
        <dbReference type="ARBA" id="ARBA00022676"/>
    </source>
</evidence>
<dbReference type="Pfam" id="PF00644">
    <property type="entry name" value="PARP"/>
    <property type="match status" value="1"/>
</dbReference>
<dbReference type="PANTHER" id="PTHR14453">
    <property type="entry name" value="PARP/ZINC FINGER CCCH TYPE DOMAIN CONTAINING PROTEIN"/>
    <property type="match status" value="1"/>
</dbReference>
<dbReference type="InterPro" id="IPR037197">
    <property type="entry name" value="WWE_dom_sf"/>
</dbReference>
<dbReference type="InterPro" id="IPR012317">
    <property type="entry name" value="Poly(ADP-ribose)pol_cat_dom"/>
</dbReference>
<dbReference type="InterPro" id="IPR054596">
    <property type="entry name" value="PARP14_WWE"/>
</dbReference>
<keyword evidence="2 6" id="KW-0328">Glycosyltransferase</keyword>
<evidence type="ECO:0000313" key="11">
    <source>
        <dbReference type="Proteomes" id="UP001497497"/>
    </source>
</evidence>
<name>A0AAV2HF22_LYMST</name>
<dbReference type="SMART" id="SM00506">
    <property type="entry name" value="A1pp"/>
    <property type="match status" value="2"/>
</dbReference>
<dbReference type="GO" id="GO:0005634">
    <property type="term" value="C:nucleus"/>
    <property type="evidence" value="ECO:0007669"/>
    <property type="project" value="UniProtKB-SubCell"/>
</dbReference>
<dbReference type="Proteomes" id="UP001497497">
    <property type="component" value="Unassembled WGS sequence"/>
</dbReference>
<dbReference type="AlphaFoldDB" id="A0AAV2HF22"/>
<dbReference type="GO" id="GO:0070212">
    <property type="term" value="P:protein poly-ADP-ribosylation"/>
    <property type="evidence" value="ECO:0007669"/>
    <property type="project" value="TreeGrafter"/>
</dbReference>
<comment type="caution">
    <text evidence="10">The sequence shown here is derived from an EMBL/GenBank/DDBJ whole genome shotgun (WGS) entry which is preliminary data.</text>
</comment>
<feature type="domain" description="WWE" evidence="7">
    <location>
        <begin position="988"/>
        <end position="1065"/>
    </location>
</feature>
<dbReference type="InterPro" id="IPR002589">
    <property type="entry name" value="Macro_dom"/>
</dbReference>
<dbReference type="SUPFAM" id="SSF52949">
    <property type="entry name" value="Macro domain-like"/>
    <property type="match status" value="4"/>
</dbReference>
<dbReference type="InterPro" id="IPR052056">
    <property type="entry name" value="Mono-ARTD/PARP"/>
</dbReference>
<evidence type="ECO:0000259" key="9">
    <source>
        <dbReference type="PROSITE" id="PS51154"/>
    </source>
</evidence>
<feature type="domain" description="PARP catalytic" evidence="8">
    <location>
        <begin position="1074"/>
        <end position="1275"/>
    </location>
</feature>
<evidence type="ECO:0000259" key="8">
    <source>
        <dbReference type="PROSITE" id="PS51059"/>
    </source>
</evidence>
<feature type="domain" description="Macro" evidence="9">
    <location>
        <begin position="277"/>
        <end position="461"/>
    </location>
</feature>
<evidence type="ECO:0000313" key="10">
    <source>
        <dbReference type="EMBL" id="CAL1532228.1"/>
    </source>
</evidence>
<feature type="domain" description="Macro" evidence="9">
    <location>
        <begin position="475"/>
        <end position="657"/>
    </location>
</feature>
<reference evidence="10 11" key="1">
    <citation type="submission" date="2024-04" db="EMBL/GenBank/DDBJ databases">
        <authorList>
            <consortium name="Genoscope - CEA"/>
            <person name="William W."/>
        </authorList>
    </citation>
    <scope>NUCLEOTIDE SEQUENCE [LARGE SCALE GENOMIC DNA]</scope>
</reference>
<feature type="domain" description="Macro" evidence="9">
    <location>
        <begin position="700"/>
        <end position="878"/>
    </location>
</feature>
<dbReference type="Gene3D" id="3.90.228.10">
    <property type="match status" value="1"/>
</dbReference>
<dbReference type="GO" id="GO:0003950">
    <property type="term" value="F:NAD+ poly-ADP-ribosyltransferase activity"/>
    <property type="evidence" value="ECO:0007669"/>
    <property type="project" value="UniProtKB-UniRule"/>
</dbReference>
<keyword evidence="5" id="KW-0539">Nucleus</keyword>
<dbReference type="InterPro" id="IPR004170">
    <property type="entry name" value="WWE_dom"/>
</dbReference>
<dbReference type="PROSITE" id="PS50918">
    <property type="entry name" value="WWE"/>
    <property type="match status" value="1"/>
</dbReference>
<dbReference type="GO" id="GO:0010629">
    <property type="term" value="P:negative regulation of gene expression"/>
    <property type="evidence" value="ECO:0007669"/>
    <property type="project" value="TreeGrafter"/>
</dbReference>
<proteinExistence type="predicted"/>
<dbReference type="GO" id="GO:1990404">
    <property type="term" value="F:NAD+-protein mono-ADP-ribosyltransferase activity"/>
    <property type="evidence" value="ECO:0007669"/>
    <property type="project" value="TreeGrafter"/>
</dbReference>
<dbReference type="EMBL" id="CAXITT010000110">
    <property type="protein sequence ID" value="CAL1532228.1"/>
    <property type="molecule type" value="Genomic_DNA"/>
</dbReference>
<dbReference type="PROSITE" id="PS51059">
    <property type="entry name" value="PARP_CATALYTIC"/>
    <property type="match status" value="1"/>
</dbReference>
<dbReference type="Pfam" id="PF22005">
    <property type="entry name" value="WWE_1"/>
    <property type="match status" value="1"/>
</dbReference>
<sequence length="1275" mass="142008">MRDSIKTRKQTLDYPGCREFLESSAGEDILRTSGKKFSCLIKLCEQDDADESLHESFEENLTLVEYVIIENCKVSITRGDPENLKVDCIFNFINTSFSTYTNMPKGFIGGQTSWNKIKKVLVFSVGQTIEFTGEKNRNLKIIHIVCNHEEKQLIEALKRGFNRVRTMKFKYIGIALDGIQHLQWSQGQFSKPLADHLTDQLHNNPNTVNEIYLCGNNEKHLHNVAIQLKLKHQETKPLDKSEGDVGEMEPKASVKSSFRIHEGQARMNVSSVTAFTMETRSKIVFKPITVELISGDILAEKTDAVVTSIKSDLDMKLGLVIRSVLQKGGDEIQNELQTKYPSGIKGGEFAVSGGGKLPFKRIYHANLPQWNSSSGGDVIKRLVTDMLNEASKESINSIAIPALGTGNLSYNSAISCKSILSAINDFAKQNQQTSLTTVKLVIYTTNADIMKEYGHAIFNFGTASQPQSIPTPISPIKKANISYGNIGVQLTIGDITTQKTDAIIVSVDCSLDLTKGRVAQNILNKGGPSIQTELKQKYPNGLKVYEYGMTGPGKLSCKEVYFVCIPHWNKFDKKQMKKLIVDVLTAIDNAKGATVSLPAFGTGNLGYPADDTQKRTLKGITAFTKGNPQNLRSIEIVVHPSDTVVQQAFQKGFHLPISAASQQMSQQIIIKEKNESPWILTKLLSAFGSLASYMGIGDQKSTENTFNVGTVTLTVKKGDITEESCDALVAAIYDNMDLETAGAVCYEISKKCTADFKSKCLLKANDLKVYGLTVMDVQGGSLKCKEIFFISMNQYHDKWDLAITKVLESADKSGFTTLALPTFGAGIPDTDINKLISQIKGAITKFGNDLPRKLKDIRLVVYDKDVLKRVSNANNEPSSPFYGALKENDDDELSENAHILYYFVDEVKVKGAMEEVITQCMVTHKENSYRNISIKQFTDSNFRSLEKKGIENMIKVTCIKDEGMIRLAGFGDMSKVHNMIHAIEKEMQREMFENLSTDTPVHWQYEDDGKFVDFNNLLNLQLEADFKGKKSSSVIEMDDETYTVDFENKIITHNDTGTIMNLIRRDALEAGEPIPKHWEPMSVNESLKVVNLPADCDEYKKVAAYFRFKDAVGNIHTIERVQNRSLYQQFVAKKREIDGRNPNHENELFLFHGSDINAISAINNTGFNRSYCGKNATVYGLGVYFAQSSAYSEQYASPDANGLRKLYQARVLVGVSVETDSKTKFLPKQPGTDIPYDSGKAPASRPEGIYVIFHDSQAYPEYIITFALPVNHVAT</sequence>
<organism evidence="10 11">
    <name type="scientific">Lymnaea stagnalis</name>
    <name type="common">Great pond snail</name>
    <name type="synonym">Helix stagnalis</name>
    <dbReference type="NCBI Taxonomy" id="6523"/>
    <lineage>
        <taxon>Eukaryota</taxon>
        <taxon>Metazoa</taxon>
        <taxon>Spiralia</taxon>
        <taxon>Lophotrochozoa</taxon>
        <taxon>Mollusca</taxon>
        <taxon>Gastropoda</taxon>
        <taxon>Heterobranchia</taxon>
        <taxon>Euthyneura</taxon>
        <taxon>Panpulmonata</taxon>
        <taxon>Hygrophila</taxon>
        <taxon>Lymnaeoidea</taxon>
        <taxon>Lymnaeidae</taxon>
        <taxon>Lymnaea</taxon>
    </lineage>
</organism>
<keyword evidence="4 6" id="KW-0520">NAD</keyword>
<evidence type="ECO:0000256" key="4">
    <source>
        <dbReference type="ARBA" id="ARBA00023027"/>
    </source>
</evidence>
<dbReference type="PANTHER" id="PTHR14453:SF67">
    <property type="entry name" value="POLY [ADP-RIBOSE] POLYMERASE"/>
    <property type="match status" value="1"/>
</dbReference>
<evidence type="ECO:0000256" key="3">
    <source>
        <dbReference type="ARBA" id="ARBA00022679"/>
    </source>
</evidence>
<accession>A0AAV2HF22</accession>
<dbReference type="SUPFAM" id="SSF56399">
    <property type="entry name" value="ADP-ribosylation"/>
    <property type="match status" value="1"/>
</dbReference>
<evidence type="ECO:0000256" key="6">
    <source>
        <dbReference type="RuleBase" id="RU362114"/>
    </source>
</evidence>
<dbReference type="EC" id="2.4.2.-" evidence="6"/>
<dbReference type="Gene3D" id="3.30.720.50">
    <property type="match status" value="1"/>
</dbReference>
<dbReference type="GO" id="GO:0003714">
    <property type="term" value="F:transcription corepressor activity"/>
    <property type="evidence" value="ECO:0007669"/>
    <property type="project" value="TreeGrafter"/>
</dbReference>
<evidence type="ECO:0000259" key="7">
    <source>
        <dbReference type="PROSITE" id="PS50918"/>
    </source>
</evidence>
<evidence type="ECO:0000256" key="5">
    <source>
        <dbReference type="ARBA" id="ARBA00023242"/>
    </source>
</evidence>
<keyword evidence="11" id="KW-1185">Reference proteome</keyword>
<dbReference type="PROSITE" id="PS51154">
    <property type="entry name" value="MACRO"/>
    <property type="match status" value="3"/>
</dbReference>
<comment type="subcellular location">
    <subcellularLocation>
        <location evidence="1">Nucleus</location>
    </subcellularLocation>
</comment>
<dbReference type="SUPFAM" id="SSF117839">
    <property type="entry name" value="WWE domain"/>
    <property type="match status" value="1"/>
</dbReference>
<dbReference type="GO" id="GO:0005737">
    <property type="term" value="C:cytoplasm"/>
    <property type="evidence" value="ECO:0007669"/>
    <property type="project" value="TreeGrafter"/>
</dbReference>
<gene>
    <name evidence="10" type="ORF">GSLYS_00006307001</name>
</gene>
<protein>
    <recommendedName>
        <fullName evidence="6">Poly [ADP-ribose] polymerase</fullName>
        <shortName evidence="6">PARP</shortName>
        <ecNumber evidence="6">2.4.2.-</ecNumber>
    </recommendedName>
</protein>
<dbReference type="Gene3D" id="3.40.220.10">
    <property type="entry name" value="Leucine Aminopeptidase, subunit E, domain 1"/>
    <property type="match status" value="4"/>
</dbReference>